<dbReference type="PANTHER" id="PTHR33228:SF19">
    <property type="entry name" value="GDU1"/>
    <property type="match status" value="1"/>
</dbReference>
<evidence type="ECO:0000256" key="9">
    <source>
        <dbReference type="SAM" id="Phobius"/>
    </source>
</evidence>
<evidence type="ECO:0000256" key="8">
    <source>
        <dbReference type="SAM" id="MobiDB-lite"/>
    </source>
</evidence>
<keyword evidence="3" id="KW-0813">Transport</keyword>
<feature type="transmembrane region" description="Helical" evidence="9">
    <location>
        <begin position="46"/>
        <end position="67"/>
    </location>
</feature>
<dbReference type="GO" id="GO:0080143">
    <property type="term" value="P:regulation of amino acid export"/>
    <property type="evidence" value="ECO:0007669"/>
    <property type="project" value="InterPro"/>
</dbReference>
<feature type="region of interest" description="Disordered" evidence="8">
    <location>
        <begin position="78"/>
        <end position="106"/>
    </location>
</feature>
<dbReference type="GO" id="GO:0006865">
    <property type="term" value="P:amino acid transport"/>
    <property type="evidence" value="ECO:0007669"/>
    <property type="project" value="UniProtKB-KW"/>
</dbReference>
<feature type="compositionally biased region" description="Low complexity" evidence="8">
    <location>
        <begin position="160"/>
        <end position="172"/>
    </location>
</feature>
<evidence type="ECO:0000256" key="5">
    <source>
        <dbReference type="ARBA" id="ARBA00022970"/>
    </source>
</evidence>
<name>A0A0D9YN75_9ORYZ</name>
<evidence type="ECO:0008006" key="12">
    <source>
        <dbReference type="Google" id="ProtNLM"/>
    </source>
</evidence>
<keyword evidence="5" id="KW-0029">Amino-acid transport</keyword>
<protein>
    <recommendedName>
        <fullName evidence="12">Protein GLUTAMINE DUMPER 3</fullName>
    </recommendedName>
</protein>
<dbReference type="HOGENOM" id="CLU_112624_0_0_1"/>
<feature type="compositionally biased region" description="Gly residues" evidence="8">
    <location>
        <begin position="91"/>
        <end position="106"/>
    </location>
</feature>
<dbReference type="EnsemblPlants" id="OGLUM02G05900.1">
    <property type="protein sequence ID" value="OGLUM02G05900.1"/>
    <property type="gene ID" value="OGLUM02G05900"/>
</dbReference>
<feature type="compositionally biased region" description="Low complexity" evidence="8">
    <location>
        <begin position="181"/>
        <end position="195"/>
    </location>
</feature>
<keyword evidence="11" id="KW-1185">Reference proteome</keyword>
<accession>A0A0D9YN75</accession>
<reference evidence="10" key="1">
    <citation type="submission" date="2015-04" db="UniProtKB">
        <authorList>
            <consortium name="EnsemblPlants"/>
        </authorList>
    </citation>
    <scope>IDENTIFICATION</scope>
</reference>
<comment type="similarity">
    <text evidence="2">Belongs to the GLUTAMINE DUMPER 1 (TC 9.B.60) family.</text>
</comment>
<evidence type="ECO:0000256" key="2">
    <source>
        <dbReference type="ARBA" id="ARBA00009977"/>
    </source>
</evidence>
<evidence type="ECO:0000256" key="1">
    <source>
        <dbReference type="ARBA" id="ARBA00004167"/>
    </source>
</evidence>
<keyword evidence="6 9" id="KW-1133">Transmembrane helix</keyword>
<dbReference type="Proteomes" id="UP000026961">
    <property type="component" value="Chromosome 2"/>
</dbReference>
<comment type="subcellular location">
    <subcellularLocation>
        <location evidence="1">Membrane</location>
        <topology evidence="1">Single-pass membrane protein</topology>
    </subcellularLocation>
</comment>
<organism evidence="10">
    <name type="scientific">Oryza glumipatula</name>
    <dbReference type="NCBI Taxonomy" id="40148"/>
    <lineage>
        <taxon>Eukaryota</taxon>
        <taxon>Viridiplantae</taxon>
        <taxon>Streptophyta</taxon>
        <taxon>Embryophyta</taxon>
        <taxon>Tracheophyta</taxon>
        <taxon>Spermatophyta</taxon>
        <taxon>Magnoliopsida</taxon>
        <taxon>Liliopsida</taxon>
        <taxon>Poales</taxon>
        <taxon>Poaceae</taxon>
        <taxon>BOP clade</taxon>
        <taxon>Oryzoideae</taxon>
        <taxon>Oryzeae</taxon>
        <taxon>Oryzinae</taxon>
        <taxon>Oryza</taxon>
    </lineage>
</organism>
<evidence type="ECO:0000313" key="10">
    <source>
        <dbReference type="EnsemblPlants" id="OGLUM02G05900.1"/>
    </source>
</evidence>
<dbReference type="eggNOG" id="ENOG502R3M6">
    <property type="taxonomic scope" value="Eukaryota"/>
</dbReference>
<evidence type="ECO:0000313" key="11">
    <source>
        <dbReference type="Proteomes" id="UP000026961"/>
    </source>
</evidence>
<keyword evidence="7 9" id="KW-0472">Membrane</keyword>
<evidence type="ECO:0000256" key="7">
    <source>
        <dbReference type="ARBA" id="ARBA00023136"/>
    </source>
</evidence>
<dbReference type="Gramene" id="OGLUM02G05900.1">
    <property type="protein sequence ID" value="OGLUM02G05900.1"/>
    <property type="gene ID" value="OGLUM02G05900"/>
</dbReference>
<feature type="region of interest" description="Disordered" evidence="8">
    <location>
        <begin position="160"/>
        <end position="195"/>
    </location>
</feature>
<dbReference type="PANTHER" id="PTHR33228">
    <property type="entry name" value="PROTEIN GLUTAMINE DUMPER 4-RELATED"/>
    <property type="match status" value="1"/>
</dbReference>
<sequence length="195" mass="18806">MRPGAEYAMVHGGGPAAAAAGPSSSAVVASTASVAARSPWQSPVPYLFGGLAAMLGLIALSLLALACSYWKLAGSGFGGGGQDGGEESRDGGGGGGEKGSGGGGAGLAREWRDHVVVIMAGDERPTFLATPASSRAEPAAPDVAAAVCCSCGASSSTEVKTPAAAAAPEFPAGDGEVQAQSPSEQTSSHSSVITS</sequence>
<reference evidence="10" key="2">
    <citation type="submission" date="2018-05" db="EMBL/GenBank/DDBJ databases">
        <title>OgluRS3 (Oryza glumaepatula Reference Sequence Version 3).</title>
        <authorList>
            <person name="Zhang J."/>
            <person name="Kudrna D."/>
            <person name="Lee S."/>
            <person name="Talag J."/>
            <person name="Welchert J."/>
            <person name="Wing R.A."/>
        </authorList>
    </citation>
    <scope>NUCLEOTIDE SEQUENCE [LARGE SCALE GENOMIC DNA]</scope>
</reference>
<keyword evidence="4 9" id="KW-0812">Transmembrane</keyword>
<evidence type="ECO:0000256" key="4">
    <source>
        <dbReference type="ARBA" id="ARBA00022692"/>
    </source>
</evidence>
<dbReference type="GO" id="GO:0016020">
    <property type="term" value="C:membrane"/>
    <property type="evidence" value="ECO:0007669"/>
    <property type="project" value="UniProtKB-SubCell"/>
</dbReference>
<dbReference type="InterPro" id="IPR040359">
    <property type="entry name" value="GDU"/>
</dbReference>
<evidence type="ECO:0000256" key="6">
    <source>
        <dbReference type="ARBA" id="ARBA00022989"/>
    </source>
</evidence>
<dbReference type="STRING" id="40148.A0A0D9YN75"/>
<evidence type="ECO:0000256" key="3">
    <source>
        <dbReference type="ARBA" id="ARBA00022448"/>
    </source>
</evidence>
<proteinExistence type="inferred from homology"/>
<dbReference type="AlphaFoldDB" id="A0A0D9YN75"/>